<dbReference type="InterPro" id="IPR027417">
    <property type="entry name" value="P-loop_NTPase"/>
</dbReference>
<reference evidence="2 3" key="1">
    <citation type="journal article" date="2019" name="Nat. Med.">
        <title>A library of human gut bacterial isolates paired with longitudinal multiomics data enables mechanistic microbiome research.</title>
        <authorList>
            <person name="Poyet M."/>
            <person name="Groussin M."/>
            <person name="Gibbons S.M."/>
            <person name="Avila-Pacheco J."/>
            <person name="Jiang X."/>
            <person name="Kearney S.M."/>
            <person name="Perrotta A.R."/>
            <person name="Berdy B."/>
            <person name="Zhao S."/>
            <person name="Lieberman T.D."/>
            <person name="Swanson P.K."/>
            <person name="Smith M."/>
            <person name="Roesemann S."/>
            <person name="Alexander J.E."/>
            <person name="Rich S.A."/>
            <person name="Livny J."/>
            <person name="Vlamakis H."/>
            <person name="Clish C."/>
            <person name="Bullock K."/>
            <person name="Deik A."/>
            <person name="Scott J."/>
            <person name="Pierce K.A."/>
            <person name="Xavier R.J."/>
            <person name="Alm E.J."/>
        </authorList>
    </citation>
    <scope>NUCLEOTIDE SEQUENCE [LARGE SCALE GENOMIC DNA]</scope>
    <source>
        <strain evidence="2 3">BIOML-A1</strain>
    </source>
</reference>
<dbReference type="Proteomes" id="UP000322658">
    <property type="component" value="Unassembled WGS sequence"/>
</dbReference>
<evidence type="ECO:0000256" key="1">
    <source>
        <dbReference type="SAM" id="MobiDB-lite"/>
    </source>
</evidence>
<protein>
    <recommendedName>
        <fullName evidence="4">Terminase</fullName>
    </recommendedName>
</protein>
<sequence>MTEPADTRPDWKELLADRWWRLNHLYWIEDKDGRMVRFRPNWAQQDLYNNLWYRNTVLKVRQLGISTFCAIYMLDLCLFGQNQHCGIIDKTLPDGQAKLRKIAFAYEHLDFLPESPTMEDRALAALGKKIKESCPLVESRTQRMAWSTNGSVDVGTNLRGSTLQFLHISEFSYTALHDPARAKKIRTGALNAVGKNSVVVMESTHEGGKAGLAYQLMEQAMEMVGKPLSSLDFRFFFFSWIRHKEYCLEGVEPRLDDFLVEYFADLKKRYGIELTEGQKAWYATQYRANGPEVKQEFPTVPEEALQTSVEGAIYGRWISALRAEGRVAAEFEADEVAPIYASWDLGLSDSTAIWLWQVIGGKYYALDYIAGNNQAVDFYVGQIRMRERDYGPIALHLLPHDAARRDFSNTSFESVLQKAGFRTAIVPRTSDVWTGINALRNMLRFCTFHERCSRRPEINGKKYISGLGSLEFYRSLPPGSNGCVREMPLHDECSHGADAARTFAEAVSHGLVSGHAGVPEREKRPHKRPDVLRGMLY</sequence>
<evidence type="ECO:0000313" key="2">
    <source>
        <dbReference type="EMBL" id="KAA2373943.1"/>
    </source>
</evidence>
<proteinExistence type="predicted"/>
<comment type="caution">
    <text evidence="2">The sequence shown here is derived from an EMBL/GenBank/DDBJ whole genome shotgun (WGS) entry which is preliminary data.</text>
</comment>
<dbReference type="Gene3D" id="3.40.50.300">
    <property type="entry name" value="P-loop containing nucleotide triphosphate hydrolases"/>
    <property type="match status" value="1"/>
</dbReference>
<gene>
    <name evidence="2" type="ORF">F2Y07_11720</name>
</gene>
<name>A0A5B3GKD1_9BACT</name>
<accession>A0A5B3GKD1</accession>
<evidence type="ECO:0008006" key="4">
    <source>
        <dbReference type="Google" id="ProtNLM"/>
    </source>
</evidence>
<feature type="region of interest" description="Disordered" evidence="1">
    <location>
        <begin position="515"/>
        <end position="537"/>
    </location>
</feature>
<dbReference type="EMBL" id="VVXJ01000029">
    <property type="protein sequence ID" value="KAA2373943.1"/>
    <property type="molecule type" value="Genomic_DNA"/>
</dbReference>
<dbReference type="Gene3D" id="3.30.420.280">
    <property type="match status" value="1"/>
</dbReference>
<evidence type="ECO:0000313" key="3">
    <source>
        <dbReference type="Proteomes" id="UP000322658"/>
    </source>
</evidence>
<feature type="compositionally biased region" description="Basic and acidic residues" evidence="1">
    <location>
        <begin position="518"/>
        <end position="531"/>
    </location>
</feature>
<dbReference type="AlphaFoldDB" id="A0A5B3GKD1"/>
<organism evidence="2 3">
    <name type="scientific">Alistipes shahii</name>
    <dbReference type="NCBI Taxonomy" id="328814"/>
    <lineage>
        <taxon>Bacteria</taxon>
        <taxon>Pseudomonadati</taxon>
        <taxon>Bacteroidota</taxon>
        <taxon>Bacteroidia</taxon>
        <taxon>Bacteroidales</taxon>
        <taxon>Rikenellaceae</taxon>
        <taxon>Alistipes</taxon>
    </lineage>
</organism>